<accession>A0A026VVE3</accession>
<gene>
    <name evidence="1" type="ORF">X777_15470</name>
</gene>
<dbReference type="Proteomes" id="UP000053097">
    <property type="component" value="Unassembled WGS sequence"/>
</dbReference>
<dbReference type="AlphaFoldDB" id="A0A026VVE3"/>
<evidence type="ECO:0000313" key="2">
    <source>
        <dbReference type="Proteomes" id="UP000053097"/>
    </source>
</evidence>
<proteinExistence type="predicted"/>
<dbReference type="EMBL" id="KK107796">
    <property type="protein sequence ID" value="EZA47722.1"/>
    <property type="molecule type" value="Genomic_DNA"/>
</dbReference>
<sequence length="63" mass="7411">MDARRVHRELLMHIKHYVSQQVDKWTSQIQSDQLSTSPCLLFVKKDKRRSGCGVSVYKARYNS</sequence>
<keyword evidence="2" id="KW-1185">Reference proteome</keyword>
<protein>
    <submittedName>
        <fullName evidence="1">Uncharacterized protein</fullName>
    </submittedName>
</protein>
<evidence type="ECO:0000313" key="1">
    <source>
        <dbReference type="EMBL" id="EZA47722.1"/>
    </source>
</evidence>
<organism evidence="1 2">
    <name type="scientific">Ooceraea biroi</name>
    <name type="common">Clonal raider ant</name>
    <name type="synonym">Cerapachys biroi</name>
    <dbReference type="NCBI Taxonomy" id="2015173"/>
    <lineage>
        <taxon>Eukaryota</taxon>
        <taxon>Metazoa</taxon>
        <taxon>Ecdysozoa</taxon>
        <taxon>Arthropoda</taxon>
        <taxon>Hexapoda</taxon>
        <taxon>Insecta</taxon>
        <taxon>Pterygota</taxon>
        <taxon>Neoptera</taxon>
        <taxon>Endopterygota</taxon>
        <taxon>Hymenoptera</taxon>
        <taxon>Apocrita</taxon>
        <taxon>Aculeata</taxon>
        <taxon>Formicoidea</taxon>
        <taxon>Formicidae</taxon>
        <taxon>Dorylinae</taxon>
        <taxon>Ooceraea</taxon>
    </lineage>
</organism>
<reference evidence="1 2" key="1">
    <citation type="journal article" date="2014" name="Curr. Biol.">
        <title>The genome of the clonal raider ant Cerapachys biroi.</title>
        <authorList>
            <person name="Oxley P.R."/>
            <person name="Ji L."/>
            <person name="Fetter-Pruneda I."/>
            <person name="McKenzie S.K."/>
            <person name="Li C."/>
            <person name="Hu H."/>
            <person name="Zhang G."/>
            <person name="Kronauer D.J."/>
        </authorList>
    </citation>
    <scope>NUCLEOTIDE SEQUENCE [LARGE SCALE GENOMIC DNA]</scope>
</reference>
<name>A0A026VVE3_OOCBI</name>